<reference evidence="1" key="1">
    <citation type="submission" date="2021-08" db="EMBL/GenBank/DDBJ databases">
        <title>Whole genome sequencing of non-tuberculosis mycobacteria type-strains.</title>
        <authorList>
            <person name="Igarashi Y."/>
            <person name="Osugi A."/>
            <person name="Mitarai S."/>
        </authorList>
    </citation>
    <scope>NUCLEOTIDE SEQUENCE</scope>
    <source>
        <strain evidence="1">JCM 30995</strain>
    </source>
</reference>
<accession>A0A9X7WHY8</accession>
<evidence type="ECO:0000313" key="2">
    <source>
        <dbReference type="Proteomes" id="UP000825008"/>
    </source>
</evidence>
<dbReference type="RefSeq" id="WP_052956955.1">
    <property type="nucleotide sequence ID" value="NZ_CP080997.1"/>
</dbReference>
<sequence>MTSTAAALDSLAQDQYLRYRLDVIALDVAGLVQAAGGWLYHRAAIGWDVRVLVPSRQDLRPLHILGLNTADLEAELAAPEGDAPAHSLAVVADALTADPRISRRVRHALRSSLTEVVLWGERWPLEVSHRLSTVQHLPTVAGRAFKRQALAAADVRETAPFDGPEIFRSDQKRCLPVNSDLVPLG</sequence>
<dbReference type="KEGG" id="mher:K3U94_00700"/>
<proteinExistence type="predicted"/>
<dbReference type="AlphaFoldDB" id="A0A9X7WHY8"/>
<evidence type="ECO:0000313" key="1">
    <source>
        <dbReference type="EMBL" id="QZA07917.1"/>
    </source>
</evidence>
<dbReference type="Proteomes" id="UP000825008">
    <property type="component" value="Chromosome"/>
</dbReference>
<dbReference type="EMBL" id="CP080997">
    <property type="protein sequence ID" value="QZA07917.1"/>
    <property type="molecule type" value="Genomic_DNA"/>
</dbReference>
<gene>
    <name evidence="1" type="ORF">K3U94_00700</name>
</gene>
<organism evidence="1 2">
    <name type="scientific">Mycolicibacter heraklionensis</name>
    <dbReference type="NCBI Taxonomy" id="512402"/>
    <lineage>
        <taxon>Bacteria</taxon>
        <taxon>Bacillati</taxon>
        <taxon>Actinomycetota</taxon>
        <taxon>Actinomycetes</taxon>
        <taxon>Mycobacteriales</taxon>
        <taxon>Mycobacteriaceae</taxon>
        <taxon>Mycolicibacter</taxon>
    </lineage>
</organism>
<name>A0A9X7WHY8_9MYCO</name>
<protein>
    <submittedName>
        <fullName evidence="1">Uncharacterized protein</fullName>
    </submittedName>
</protein>